<dbReference type="InterPro" id="IPR050502">
    <property type="entry name" value="Euk_RNA-bind_prot"/>
</dbReference>
<proteinExistence type="predicted"/>
<sequence>MAMAATATASTSASIVRLHNRLTNLSSFDHHLFVTVAIAGAAITRKHQTQILKFKAQNPHLPLLSLRSPSHLCYVSSAFESFEDPEENEAIADDEEEEGHDERTYAEERRLYVGNLPFSMTSSHLAEVFSEAGQVDAVEIIYDRVTDRSRGFAFVTMGSAQDAKEAIRMFDGSQVGGRSVKVNFPEVPRGGEREVMGPKIRNSYRGFIDSAHKIYAGNLSWGLASQGLKDAFADQPGLLSAKVIFERDSGRSRGFGFVTFASAEEAQSALESMDGVEVEGRPLRLNMAAERASPASPQTPESRTEVSLNSGMQSSISAY</sequence>
<dbReference type="InterPro" id="IPR048289">
    <property type="entry name" value="RRM2_NsCP33-like"/>
</dbReference>
<dbReference type="OrthoDB" id="439808at2759"/>
<keyword evidence="11" id="KW-1185">Reference proteome</keyword>
<dbReference type="RefSeq" id="XP_010247638.1">
    <property type="nucleotide sequence ID" value="XM_010249336.2"/>
</dbReference>
<evidence type="ECO:0000256" key="5">
    <source>
        <dbReference type="ARBA" id="ARBA00022737"/>
    </source>
</evidence>
<keyword evidence="7 12" id="KW-0687">Ribonucleoprotein</keyword>
<keyword evidence="2" id="KW-0150">Chloroplast</keyword>
<dbReference type="InterPro" id="IPR012677">
    <property type="entry name" value="Nucleotide-bd_a/b_plait_sf"/>
</dbReference>
<dbReference type="Pfam" id="PF00076">
    <property type="entry name" value="RRM_1"/>
    <property type="match status" value="2"/>
</dbReference>
<accession>A0A1U7Z389</accession>
<dbReference type="InterPro" id="IPR000504">
    <property type="entry name" value="RRM_dom"/>
</dbReference>
<dbReference type="CDD" id="cd21608">
    <property type="entry name" value="RRM2_NsCP33_like"/>
    <property type="match status" value="1"/>
</dbReference>
<keyword evidence="4" id="KW-0507">mRNA processing</keyword>
<evidence type="ECO:0000256" key="1">
    <source>
        <dbReference type="ARBA" id="ARBA00004229"/>
    </source>
</evidence>
<keyword evidence="3" id="KW-0934">Plastid</keyword>
<dbReference type="KEGG" id="nnu:104590617"/>
<feature type="domain" description="RRM" evidence="10">
    <location>
        <begin position="212"/>
        <end position="290"/>
    </location>
</feature>
<evidence type="ECO:0000313" key="11">
    <source>
        <dbReference type="Proteomes" id="UP000189703"/>
    </source>
</evidence>
<dbReference type="GO" id="GO:0003723">
    <property type="term" value="F:RNA binding"/>
    <property type="evidence" value="ECO:0007669"/>
    <property type="project" value="UniProtKB-UniRule"/>
</dbReference>
<keyword evidence="6 8" id="KW-0694">RNA-binding</keyword>
<dbReference type="FunCoup" id="A0A1U7Z389">
    <property type="interactions" value="2079"/>
</dbReference>
<reference evidence="12" key="1">
    <citation type="submission" date="2025-08" db="UniProtKB">
        <authorList>
            <consortium name="RefSeq"/>
        </authorList>
    </citation>
    <scope>IDENTIFICATION</scope>
</reference>
<organism evidence="11 12">
    <name type="scientific">Nelumbo nucifera</name>
    <name type="common">Sacred lotus</name>
    <dbReference type="NCBI Taxonomy" id="4432"/>
    <lineage>
        <taxon>Eukaryota</taxon>
        <taxon>Viridiplantae</taxon>
        <taxon>Streptophyta</taxon>
        <taxon>Embryophyta</taxon>
        <taxon>Tracheophyta</taxon>
        <taxon>Spermatophyta</taxon>
        <taxon>Magnoliopsida</taxon>
        <taxon>Proteales</taxon>
        <taxon>Nelumbonaceae</taxon>
        <taxon>Nelumbo</taxon>
    </lineage>
</organism>
<feature type="domain" description="RRM" evidence="10">
    <location>
        <begin position="109"/>
        <end position="187"/>
    </location>
</feature>
<evidence type="ECO:0000256" key="6">
    <source>
        <dbReference type="ARBA" id="ARBA00022884"/>
    </source>
</evidence>
<dbReference type="GO" id="GO:0006397">
    <property type="term" value="P:mRNA processing"/>
    <property type="evidence" value="ECO:0007669"/>
    <property type="project" value="UniProtKB-KW"/>
</dbReference>
<evidence type="ECO:0000256" key="3">
    <source>
        <dbReference type="ARBA" id="ARBA00022640"/>
    </source>
</evidence>
<feature type="compositionally biased region" description="Acidic residues" evidence="9">
    <location>
        <begin position="84"/>
        <end position="99"/>
    </location>
</feature>
<name>A0A1U7Z389_NELNU</name>
<dbReference type="AlphaFoldDB" id="A0A1U7Z389"/>
<dbReference type="PANTHER" id="PTHR48025">
    <property type="entry name" value="OS02G0815200 PROTEIN"/>
    <property type="match status" value="1"/>
</dbReference>
<dbReference type="GO" id="GO:1990904">
    <property type="term" value="C:ribonucleoprotein complex"/>
    <property type="evidence" value="ECO:0007669"/>
    <property type="project" value="UniProtKB-KW"/>
</dbReference>
<evidence type="ECO:0000259" key="10">
    <source>
        <dbReference type="PROSITE" id="PS50102"/>
    </source>
</evidence>
<dbReference type="Gene3D" id="3.30.70.330">
    <property type="match status" value="2"/>
</dbReference>
<dbReference type="eggNOG" id="KOG0118">
    <property type="taxonomic scope" value="Eukaryota"/>
</dbReference>
<evidence type="ECO:0000256" key="9">
    <source>
        <dbReference type="SAM" id="MobiDB-lite"/>
    </source>
</evidence>
<protein>
    <submittedName>
        <fullName evidence="12">33 kDa ribonucleoprotein, chloroplastic</fullName>
    </submittedName>
</protein>
<feature type="region of interest" description="Disordered" evidence="9">
    <location>
        <begin position="289"/>
        <end position="319"/>
    </location>
</feature>
<dbReference type="InterPro" id="IPR035979">
    <property type="entry name" value="RBD_domain_sf"/>
</dbReference>
<evidence type="ECO:0000313" key="12">
    <source>
        <dbReference type="RefSeq" id="XP_010247638.1"/>
    </source>
</evidence>
<dbReference type="PROSITE" id="PS50102">
    <property type="entry name" value="RRM"/>
    <property type="match status" value="2"/>
</dbReference>
<dbReference type="GO" id="GO:0009507">
    <property type="term" value="C:chloroplast"/>
    <property type="evidence" value="ECO:0007669"/>
    <property type="project" value="UniProtKB-SubCell"/>
</dbReference>
<evidence type="ECO:0000256" key="8">
    <source>
        <dbReference type="PROSITE-ProRule" id="PRU00176"/>
    </source>
</evidence>
<dbReference type="InParanoid" id="A0A1U7Z389"/>
<dbReference type="FunFam" id="3.30.70.330:FF:000698">
    <property type="entry name" value="33 kDa ribonucleoprotein, chloroplastic"/>
    <property type="match status" value="1"/>
</dbReference>
<dbReference type="Proteomes" id="UP000189703">
    <property type="component" value="Unplaced"/>
</dbReference>
<dbReference type="OMA" id="HRFFCAA"/>
<dbReference type="SMART" id="SM00360">
    <property type="entry name" value="RRM"/>
    <property type="match status" value="2"/>
</dbReference>
<dbReference type="PANTHER" id="PTHR48025:SF11">
    <property type="entry name" value="RNA-BINDING PROTEIN CP33, CHLOROPLASTIC"/>
    <property type="match status" value="1"/>
</dbReference>
<dbReference type="GeneID" id="104590617"/>
<evidence type="ECO:0000256" key="2">
    <source>
        <dbReference type="ARBA" id="ARBA00022528"/>
    </source>
</evidence>
<dbReference type="STRING" id="4432.A0A1U7Z389"/>
<feature type="region of interest" description="Disordered" evidence="9">
    <location>
        <begin position="84"/>
        <end position="103"/>
    </location>
</feature>
<evidence type="ECO:0000256" key="7">
    <source>
        <dbReference type="ARBA" id="ARBA00023274"/>
    </source>
</evidence>
<evidence type="ECO:0000256" key="4">
    <source>
        <dbReference type="ARBA" id="ARBA00022664"/>
    </source>
</evidence>
<gene>
    <name evidence="12" type="primary">LOC104590617</name>
</gene>
<dbReference type="SUPFAM" id="SSF54928">
    <property type="entry name" value="RNA-binding domain, RBD"/>
    <property type="match status" value="2"/>
</dbReference>
<keyword evidence="5" id="KW-0677">Repeat</keyword>
<comment type="subcellular location">
    <subcellularLocation>
        <location evidence="1">Plastid</location>
        <location evidence="1">Chloroplast</location>
    </subcellularLocation>
</comment>
<feature type="compositionally biased region" description="Polar residues" evidence="9">
    <location>
        <begin position="295"/>
        <end position="319"/>
    </location>
</feature>